<dbReference type="VGNC" id="VGNC:79601">
    <property type="gene designation" value="SPMIP9"/>
</dbReference>
<evidence type="ECO:0000256" key="1">
    <source>
        <dbReference type="SAM" id="MobiDB-lite"/>
    </source>
</evidence>
<dbReference type="Proteomes" id="UP000006718">
    <property type="component" value="Chromosome 13"/>
</dbReference>
<evidence type="ECO:0000313" key="3">
    <source>
        <dbReference type="Proteomes" id="UP000006718"/>
    </source>
</evidence>
<dbReference type="InterPro" id="IPR029361">
    <property type="entry name" value="SPMIP9"/>
</dbReference>
<reference evidence="2" key="3">
    <citation type="submission" date="2025-08" db="UniProtKB">
        <authorList>
            <consortium name="Ensembl"/>
        </authorList>
    </citation>
    <scope>IDENTIFICATION</scope>
    <source>
        <strain evidence="2">17573</strain>
    </source>
</reference>
<dbReference type="PANTHER" id="PTHR36882:SF1">
    <property type="entry name" value="TESTIS-EXPRESSED SEQUENCE 37 PROTEIN"/>
    <property type="match status" value="1"/>
</dbReference>
<dbReference type="SMR" id="A0A5F7ZZ80"/>
<sequence>MGHSNRTLHVARAPGGGRAGASSCPGRRKGRLCLHGSWSPALGEKLSQAKLDAQLRDKEFYRPIPNPNPKLTDGYPAFKRPHMTAKDLGLPGFFPSQEHEATWEDERKFTSTCHFTYPASHDLHLAQGDPNQLLRSADFPCLLDPKHQPAAEIAKGYLLLPGCPCLHHHIVKVPILNRWGPLMPFYQ</sequence>
<dbReference type="GeneTree" id="ENSGT00390000012177"/>
<organism evidence="2 3">
    <name type="scientific">Macaca mulatta</name>
    <name type="common">Rhesus macaque</name>
    <dbReference type="NCBI Taxonomy" id="9544"/>
    <lineage>
        <taxon>Eukaryota</taxon>
        <taxon>Metazoa</taxon>
        <taxon>Chordata</taxon>
        <taxon>Craniata</taxon>
        <taxon>Vertebrata</taxon>
        <taxon>Euteleostomi</taxon>
        <taxon>Mammalia</taxon>
        <taxon>Eutheria</taxon>
        <taxon>Euarchontoglires</taxon>
        <taxon>Primates</taxon>
        <taxon>Haplorrhini</taxon>
        <taxon>Catarrhini</taxon>
        <taxon>Cercopithecidae</taxon>
        <taxon>Cercopithecinae</taxon>
        <taxon>Macaca</taxon>
    </lineage>
</organism>
<name>A0A5F7ZZ80_MACMU</name>
<protein>
    <submittedName>
        <fullName evidence="2">Sperm microtubule inner protein 9</fullName>
    </submittedName>
</protein>
<keyword evidence="3" id="KW-1185">Reference proteome</keyword>
<reference evidence="2" key="2">
    <citation type="submission" date="2019-01" db="EMBL/GenBank/DDBJ databases">
        <authorList>
            <person name="Graves T."/>
            <person name="Eichler E.E."/>
            <person name="Wilson R.K."/>
        </authorList>
    </citation>
    <scope>NUCLEOTIDE SEQUENCE [LARGE SCALE GENOMIC DNA]</scope>
    <source>
        <strain evidence="2">17573</strain>
    </source>
</reference>
<dbReference type="Bgee" id="ENSMMUG00000049876">
    <property type="expression patterns" value="Expressed in testis and 5 other cell types or tissues"/>
</dbReference>
<feature type="region of interest" description="Disordered" evidence="1">
    <location>
        <begin position="1"/>
        <end position="25"/>
    </location>
</feature>
<reference evidence="2" key="4">
    <citation type="submission" date="2025-09" db="UniProtKB">
        <authorList>
            <consortium name="Ensembl"/>
        </authorList>
    </citation>
    <scope>IDENTIFICATION</scope>
    <source>
        <strain evidence="2">17573</strain>
    </source>
</reference>
<accession>A0A5F7ZZ80</accession>
<dbReference type="ExpressionAtlas" id="A0A5F7ZZ80">
    <property type="expression patterns" value="baseline"/>
</dbReference>
<dbReference type="PANTHER" id="PTHR36882">
    <property type="entry name" value="TESTIS-EXPRESSED SEQUENCE 37 PROTEIN"/>
    <property type="match status" value="1"/>
</dbReference>
<proteinExistence type="predicted"/>
<dbReference type="OrthoDB" id="9514831at2759"/>
<evidence type="ECO:0000313" key="4">
    <source>
        <dbReference type="VGNC" id="VGNC:79601"/>
    </source>
</evidence>
<evidence type="ECO:0000313" key="2">
    <source>
        <dbReference type="Ensembl" id="ENSMMUP00000069947.1"/>
    </source>
</evidence>
<dbReference type="Pfam" id="PF15217">
    <property type="entry name" value="TSC21"/>
    <property type="match status" value="1"/>
</dbReference>
<dbReference type="VEuPathDB" id="HostDB:ENSMMUG00000049876"/>
<dbReference type="AlphaFoldDB" id="A0A5F7ZZ80"/>
<dbReference type="Ensembl" id="ENSMMUT00000103905.1">
    <property type="protein sequence ID" value="ENSMMUP00000069947.1"/>
    <property type="gene ID" value="ENSMMUG00000049876.1"/>
</dbReference>
<reference evidence="3" key="1">
    <citation type="journal article" date="2007" name="Science">
        <title>Evolutionary and biomedical insights from the rhesus macaque genome.</title>
        <authorList>
            <person name="Gibbs R.A."/>
            <person name="Rogers J."/>
            <person name="Katze M.G."/>
            <person name="Bumgarner R."/>
            <person name="Weinstock G.M."/>
            <person name="Mardis E.R."/>
            <person name="Remington K.A."/>
            <person name="Strausberg R.L."/>
            <person name="Venter J.C."/>
            <person name="Wilson R.K."/>
            <person name="Batzer M.A."/>
            <person name="Bustamante C.D."/>
            <person name="Eichler E.E."/>
            <person name="Hahn M.W."/>
            <person name="Hardison R.C."/>
            <person name="Makova K.D."/>
            <person name="Miller W."/>
            <person name="Milosavljevic A."/>
            <person name="Palermo R.E."/>
            <person name="Siepel A."/>
            <person name="Sikela J.M."/>
            <person name="Attaway T."/>
            <person name="Bell S."/>
            <person name="Bernard K.E."/>
            <person name="Buhay C.J."/>
            <person name="Chandrabose M.N."/>
            <person name="Dao M."/>
            <person name="Davis C."/>
            <person name="Delehaunty K.D."/>
            <person name="Ding Y."/>
            <person name="Dinh H.H."/>
            <person name="Dugan-Rocha S."/>
            <person name="Fulton L.A."/>
            <person name="Gabisi R.A."/>
            <person name="Garner T.T."/>
            <person name="Godfrey J."/>
            <person name="Hawes A.C."/>
            <person name="Hernandez J."/>
            <person name="Hines S."/>
            <person name="Holder M."/>
            <person name="Hume J."/>
            <person name="Jhangiani S.N."/>
            <person name="Joshi V."/>
            <person name="Khan Z.M."/>
            <person name="Kirkness E.F."/>
            <person name="Cree A."/>
            <person name="Fowler R.G."/>
            <person name="Lee S."/>
            <person name="Lewis L.R."/>
            <person name="Li Z."/>
            <person name="Liu Y.-S."/>
            <person name="Moore S.M."/>
            <person name="Muzny D."/>
            <person name="Nazareth L.V."/>
            <person name="Ngo D.N."/>
            <person name="Okwuonu G.O."/>
            <person name="Pai G."/>
            <person name="Parker D."/>
            <person name="Paul H.A."/>
            <person name="Pfannkoch C."/>
            <person name="Pohl C.S."/>
            <person name="Rogers Y.-H.C."/>
            <person name="Ruiz S.J."/>
            <person name="Sabo A."/>
            <person name="Santibanez J."/>
            <person name="Schneider B.W."/>
            <person name="Smith S.M."/>
            <person name="Sodergren E."/>
            <person name="Svatek A.F."/>
            <person name="Utterback T.R."/>
            <person name="Vattathil S."/>
            <person name="Warren W."/>
            <person name="White C.S."/>
            <person name="Chinwalla A.T."/>
            <person name="Feng Y."/>
            <person name="Halpern A.L."/>
            <person name="Hillier L.W."/>
            <person name="Huang X."/>
            <person name="Minx P."/>
            <person name="Nelson J.O."/>
            <person name="Pepin K.H."/>
            <person name="Qin X."/>
            <person name="Sutton G.G."/>
            <person name="Venter E."/>
            <person name="Walenz B.P."/>
            <person name="Wallis J.W."/>
            <person name="Worley K.C."/>
            <person name="Yang S.-P."/>
            <person name="Jones S.M."/>
            <person name="Marra M.A."/>
            <person name="Rocchi M."/>
            <person name="Schein J.E."/>
            <person name="Baertsch R."/>
            <person name="Clarke L."/>
            <person name="Csuros M."/>
            <person name="Glasscock J."/>
            <person name="Harris R.A."/>
            <person name="Havlak P."/>
            <person name="Jackson A.R."/>
            <person name="Jiang H."/>
            <person name="Liu Y."/>
            <person name="Messina D.N."/>
            <person name="Shen Y."/>
            <person name="Song H.X.-Z."/>
            <person name="Wylie T."/>
            <person name="Zhang L."/>
            <person name="Birney E."/>
            <person name="Han K."/>
            <person name="Konkel M.K."/>
            <person name="Lee J."/>
            <person name="Smit A.F.A."/>
            <person name="Ullmer B."/>
            <person name="Wang H."/>
            <person name="Xing J."/>
            <person name="Burhans R."/>
            <person name="Cheng Z."/>
            <person name="Karro J.E."/>
            <person name="Ma J."/>
            <person name="Raney B."/>
            <person name="She X."/>
            <person name="Cox M.J."/>
            <person name="Demuth J.P."/>
            <person name="Dumas L.J."/>
            <person name="Han S.-G."/>
            <person name="Hopkins J."/>
            <person name="Karimpour-Fard A."/>
            <person name="Kim Y.H."/>
            <person name="Pollack J.R."/>
            <person name="Vinar T."/>
            <person name="Addo-Quaye C."/>
            <person name="Degenhardt J."/>
            <person name="Denby A."/>
            <person name="Hubisz M.J."/>
            <person name="Indap A."/>
            <person name="Kosiol C."/>
            <person name="Lahn B.T."/>
            <person name="Lawson H.A."/>
            <person name="Marklein A."/>
            <person name="Nielsen R."/>
            <person name="Vallender E.J."/>
            <person name="Clark A.G."/>
            <person name="Ferguson B."/>
            <person name="Hernandez R.D."/>
            <person name="Hirani K."/>
            <person name="Kehrer-Sawatzki H."/>
            <person name="Kolb J."/>
            <person name="Patil S."/>
            <person name="Pu L.-L."/>
            <person name="Ren Y."/>
            <person name="Smith D.G."/>
            <person name="Wheeler D.A."/>
            <person name="Schenck I."/>
            <person name="Ball E.V."/>
            <person name="Chen R."/>
            <person name="Cooper D.N."/>
            <person name="Giardine B."/>
            <person name="Hsu F."/>
            <person name="Kent W.J."/>
            <person name="Lesk A."/>
            <person name="Nelson D.L."/>
            <person name="O'brien W.E."/>
            <person name="Pruefer K."/>
            <person name="Stenson P.D."/>
            <person name="Wallace J.C."/>
            <person name="Ke H."/>
            <person name="Liu X.-M."/>
            <person name="Wang P."/>
            <person name="Xiang A.P."/>
            <person name="Yang F."/>
            <person name="Barber G.P."/>
            <person name="Haussler D."/>
            <person name="Karolchik D."/>
            <person name="Kern A.D."/>
            <person name="Kuhn R.M."/>
            <person name="Smith K.E."/>
            <person name="Zwieg A.S."/>
        </authorList>
    </citation>
    <scope>NUCLEOTIDE SEQUENCE [LARGE SCALE GENOMIC DNA]</scope>
    <source>
        <strain evidence="3">17573</strain>
    </source>
</reference>
<gene>
    <name evidence="2 4" type="primary">SPMIP9</name>
</gene>